<protein>
    <submittedName>
        <fullName evidence="1">Uncharacterized protein</fullName>
    </submittedName>
</protein>
<evidence type="ECO:0000313" key="1">
    <source>
        <dbReference type="EMBL" id="KAG2376445.1"/>
    </source>
</evidence>
<accession>A0A8T0JPA0</accession>
<sequence>MDSPTLTSTKLSKAYPTYSYAMLTRGFRQSSNFYAQKNVDMLLDVGVKDSGIGYLFRGRPSIFLSTNLSETIDEVKEMGFDPSKIKEESSQLLKLYQSKKCFQENREDNVESAS</sequence>
<dbReference type="EMBL" id="JABFOF010000010">
    <property type="protein sequence ID" value="KAG2376445.1"/>
    <property type="molecule type" value="Genomic_DNA"/>
</dbReference>
<gene>
    <name evidence="1" type="ORF">HKW66_Vig0154010</name>
</gene>
<name>A0A8T0JPA0_PHAAN</name>
<comment type="caution">
    <text evidence="1">The sequence shown here is derived from an EMBL/GenBank/DDBJ whole genome shotgun (WGS) entry which is preliminary data.</text>
</comment>
<dbReference type="AlphaFoldDB" id="A0A8T0JPA0"/>
<evidence type="ECO:0000313" key="2">
    <source>
        <dbReference type="Proteomes" id="UP000743370"/>
    </source>
</evidence>
<proteinExistence type="predicted"/>
<organism evidence="1 2">
    <name type="scientific">Phaseolus angularis</name>
    <name type="common">Azuki bean</name>
    <name type="synonym">Vigna angularis</name>
    <dbReference type="NCBI Taxonomy" id="3914"/>
    <lineage>
        <taxon>Eukaryota</taxon>
        <taxon>Viridiplantae</taxon>
        <taxon>Streptophyta</taxon>
        <taxon>Embryophyta</taxon>
        <taxon>Tracheophyta</taxon>
        <taxon>Spermatophyta</taxon>
        <taxon>Magnoliopsida</taxon>
        <taxon>eudicotyledons</taxon>
        <taxon>Gunneridae</taxon>
        <taxon>Pentapetalae</taxon>
        <taxon>rosids</taxon>
        <taxon>fabids</taxon>
        <taxon>Fabales</taxon>
        <taxon>Fabaceae</taxon>
        <taxon>Papilionoideae</taxon>
        <taxon>50 kb inversion clade</taxon>
        <taxon>NPAAA clade</taxon>
        <taxon>indigoferoid/millettioid clade</taxon>
        <taxon>Phaseoleae</taxon>
        <taxon>Vigna</taxon>
    </lineage>
</organism>
<reference evidence="1 2" key="1">
    <citation type="submission" date="2020-05" db="EMBL/GenBank/DDBJ databases">
        <title>Vigna angularis (adzuki bean) Var. LongXiaoDou No. 4 denovo assembly.</title>
        <authorList>
            <person name="Xiang H."/>
        </authorList>
    </citation>
    <scope>NUCLEOTIDE SEQUENCE [LARGE SCALE GENOMIC DNA]</scope>
    <source>
        <tissue evidence="1">Leaf</tissue>
    </source>
</reference>
<dbReference type="Proteomes" id="UP000743370">
    <property type="component" value="Unassembled WGS sequence"/>
</dbReference>